<dbReference type="PANTHER" id="PTHR36842">
    <property type="entry name" value="PROTEIN TOLB HOMOLOG"/>
    <property type="match status" value="1"/>
</dbReference>
<dbReference type="Gene3D" id="2.120.10.30">
    <property type="entry name" value="TolB, C-terminal domain"/>
    <property type="match status" value="2"/>
</dbReference>
<organism evidence="3">
    <name type="scientific">marine metagenome</name>
    <dbReference type="NCBI Taxonomy" id="408172"/>
    <lineage>
        <taxon>unclassified sequences</taxon>
        <taxon>metagenomes</taxon>
        <taxon>ecological metagenomes</taxon>
    </lineage>
</organism>
<dbReference type="SUPFAM" id="SSF82171">
    <property type="entry name" value="DPP6 N-terminal domain-like"/>
    <property type="match status" value="1"/>
</dbReference>
<evidence type="ECO:0000259" key="2">
    <source>
        <dbReference type="Pfam" id="PF01979"/>
    </source>
</evidence>
<dbReference type="AlphaFoldDB" id="A0A381NAC5"/>
<dbReference type="GO" id="GO:0016810">
    <property type="term" value="F:hydrolase activity, acting on carbon-nitrogen (but not peptide) bonds"/>
    <property type="evidence" value="ECO:0007669"/>
    <property type="project" value="InterPro"/>
</dbReference>
<dbReference type="Gene3D" id="2.30.40.10">
    <property type="entry name" value="Urease, subunit C, domain 1"/>
    <property type="match status" value="2"/>
</dbReference>
<accession>A0A381NAC5</accession>
<sequence length="1089" mass="120494">MAEKLEGKMKQLYIFSLAFNLILADEKADSLGNNLPLKPTRTISFTTDEGTWMSLDVSPDGKSIIFDLVGDLYSIPFRGGEAKRITSGIAFDSQPVFSPEGEMISFISDRGGSENLWVSNIDGSNPKQLTKSDNGQYASPVFSNDGNYVFVSQTSWPARTFEIWMYHIKGGSGIQITKAKATPDTPGNQWKNTLGPVLSPDSKFLYYATKRGGFSYNMSFPAWQIERRDMVTGKEDIITRSEGSGIRPILSPNGKFLVYGTRYKTETGLRIKDLKNGTDNWLVYPIVRDDQESRSTRDVLPTYDFTPNGNEIVFTKDGKFHRINLKSKRIKRIDFTAKVELDVGPELTFPYDINDEQISSRIIMDPVLSPNGKQIAFSTLMHLYIANSETGKHQRITKSDLGEFHPSWSPDGRSLVYVTWEASGGHIWKVKSGGKSVPKKLTKTAAFYSSPVFTPDGKTIIALRGSAIDRLRTQQEFGGPSVPMDLVSLSANGGETTLIMPSRGLGKPFFTDDPNRVYLNGYSLTALGRGNGVISVRLDGTDRREHLTVKGKGFYGSSKPVNARDVRFNPDRTMALAGVNNQLYILPIPKVGGKAPTVDVNSPTIPVKKLTDVGADYFDWADNGKTITWSIGSTFYRLPIDSVTFESAITDTAKSNFQSPPALETKITVSANRAKPNGLIALTGARIITMKADEVIKKGVIIVKDNRIVEIGSSDVVKIPKEAYVIDVDGKTIVPGFVDTHAHYFGIKKGILDRQNWTFIANIAWGVTAGLDVQTSTNDPFAYQDLVDAGQMIGPRAFSTGPGIFSINNFQSKEEAVGLMKRYRDHYGTRNLKSYIAGNRKQRNYIVQAANELGMMPTTEGALDLKLDLTHAIDGFHGNEHSLPITPLYKDVVELVAQSGMTYTPTLLVTYGGPWAENYYYATEEVHDDPKVKRFVPDNIVQSKTRRVPWFRKDEYAFSKIAADAAKIMQAGGLVGVGAHGQFNGLGYHWELWSLHSGGMSEMEALRAATINGAKIIGVGNDIGSIEKGKLADLVILDKNPLVNIRNTNTLKYVMKNGALYEADTMDQIWPEKRELPPLWWWQDGPYGK</sequence>
<dbReference type="InterPro" id="IPR011059">
    <property type="entry name" value="Metal-dep_hydrolase_composite"/>
</dbReference>
<reference evidence="3" key="1">
    <citation type="submission" date="2018-05" db="EMBL/GenBank/DDBJ databases">
        <authorList>
            <person name="Lanie J.A."/>
            <person name="Ng W.-L."/>
            <person name="Kazmierczak K.M."/>
            <person name="Andrzejewski T.M."/>
            <person name="Davidsen T.M."/>
            <person name="Wayne K.J."/>
            <person name="Tettelin H."/>
            <person name="Glass J.I."/>
            <person name="Rusch D."/>
            <person name="Podicherti R."/>
            <person name="Tsui H.-C.T."/>
            <person name="Winkler M.E."/>
        </authorList>
    </citation>
    <scope>NUCLEOTIDE SEQUENCE</scope>
</reference>
<protein>
    <recommendedName>
        <fullName evidence="2">Amidohydrolase-related domain-containing protein</fullName>
    </recommendedName>
</protein>
<gene>
    <name evidence="3" type="ORF">METZ01_LOCUS4390</name>
</gene>
<dbReference type="InterPro" id="IPR011042">
    <property type="entry name" value="6-blade_b-propeller_TolB-like"/>
</dbReference>
<dbReference type="PANTHER" id="PTHR36842:SF1">
    <property type="entry name" value="PROTEIN TOLB"/>
    <property type="match status" value="1"/>
</dbReference>
<dbReference type="InterPro" id="IPR032466">
    <property type="entry name" value="Metal_Hydrolase"/>
</dbReference>
<dbReference type="SUPFAM" id="SSF69304">
    <property type="entry name" value="Tricorn protease N-terminal domain"/>
    <property type="match status" value="1"/>
</dbReference>
<dbReference type="Pfam" id="PF01979">
    <property type="entry name" value="Amidohydro_1"/>
    <property type="match status" value="1"/>
</dbReference>
<evidence type="ECO:0000256" key="1">
    <source>
        <dbReference type="ARBA" id="ARBA00009820"/>
    </source>
</evidence>
<name>A0A381NAC5_9ZZZZ</name>
<dbReference type="Pfam" id="PF07676">
    <property type="entry name" value="PD40"/>
    <property type="match status" value="4"/>
</dbReference>
<dbReference type="SUPFAM" id="SSF51556">
    <property type="entry name" value="Metallo-dependent hydrolases"/>
    <property type="match status" value="1"/>
</dbReference>
<proteinExistence type="inferred from homology"/>
<dbReference type="InterPro" id="IPR011659">
    <property type="entry name" value="WD40"/>
</dbReference>
<feature type="domain" description="Amidohydrolase-related" evidence="2">
    <location>
        <begin position="847"/>
        <end position="1058"/>
    </location>
</feature>
<dbReference type="EMBL" id="UINC01000225">
    <property type="protein sequence ID" value="SUZ51536.1"/>
    <property type="molecule type" value="Genomic_DNA"/>
</dbReference>
<dbReference type="InterPro" id="IPR006680">
    <property type="entry name" value="Amidohydro-rel"/>
</dbReference>
<evidence type="ECO:0000313" key="3">
    <source>
        <dbReference type="EMBL" id="SUZ51536.1"/>
    </source>
</evidence>
<dbReference type="SUPFAM" id="SSF51338">
    <property type="entry name" value="Composite domain of metallo-dependent hydrolases"/>
    <property type="match status" value="1"/>
</dbReference>
<comment type="similarity">
    <text evidence="1">Belongs to the TolB family.</text>
</comment>